<dbReference type="PANTHER" id="PTHR46082:SF11">
    <property type="entry name" value="AAA+ ATPASE DOMAIN-CONTAINING PROTEIN-RELATED"/>
    <property type="match status" value="1"/>
</dbReference>
<evidence type="ECO:0000313" key="2">
    <source>
        <dbReference type="EMBL" id="ELA26224.1"/>
    </source>
</evidence>
<dbReference type="Gene3D" id="3.20.20.370">
    <property type="entry name" value="Glycoside hydrolase/deacetylase"/>
    <property type="match status" value="1"/>
</dbReference>
<accession>L2FIH9</accession>
<name>L2FIH9_COLFN</name>
<reference evidence="2" key="1">
    <citation type="submission" date="2012-08" db="EMBL/GenBank/DDBJ databases">
        <title>Genome analysis of Colletotrichum orbiculare and Colletotrichum fructicola.</title>
        <authorList>
            <person name="Gan P.H.P."/>
            <person name="Ikeda K."/>
            <person name="Irieda H."/>
            <person name="Narusaka M."/>
            <person name="O'Connell R.J."/>
            <person name="Narusaka Y."/>
            <person name="Takano Y."/>
            <person name="Kubo Y."/>
            <person name="Shirasu K."/>
        </authorList>
    </citation>
    <scope>NUCLEOTIDE SEQUENCE</scope>
    <source>
        <strain evidence="2">Nara gc5</strain>
    </source>
</reference>
<dbReference type="SUPFAM" id="SSF52540">
    <property type="entry name" value="P-loop containing nucleoside triphosphate hydrolases"/>
    <property type="match status" value="1"/>
</dbReference>
<dbReference type="STRING" id="1213859.L2FIH9"/>
<dbReference type="PANTHER" id="PTHR46082">
    <property type="entry name" value="ATP/GTP-BINDING PROTEIN-RELATED"/>
    <property type="match status" value="1"/>
</dbReference>
<dbReference type="InterPro" id="IPR011330">
    <property type="entry name" value="Glyco_hydro/deAcase_b/a-brl"/>
</dbReference>
<dbReference type="SUPFAM" id="SSF88713">
    <property type="entry name" value="Glycoside hydrolase/deacetylase"/>
    <property type="match status" value="1"/>
</dbReference>
<dbReference type="GO" id="GO:0005975">
    <property type="term" value="P:carbohydrate metabolic process"/>
    <property type="evidence" value="ECO:0007669"/>
    <property type="project" value="InterPro"/>
</dbReference>
<dbReference type="AlphaFoldDB" id="L2FIH9"/>
<organism evidence="2">
    <name type="scientific">Colletotrichum fructicola (strain Nara gc5)</name>
    <name type="common">Anthracnose fungus</name>
    <name type="synonym">Colletotrichum gloeosporioides (strain Nara gc5)</name>
    <dbReference type="NCBI Taxonomy" id="1213859"/>
    <lineage>
        <taxon>Eukaryota</taxon>
        <taxon>Fungi</taxon>
        <taxon>Dikarya</taxon>
        <taxon>Ascomycota</taxon>
        <taxon>Pezizomycotina</taxon>
        <taxon>Sordariomycetes</taxon>
        <taxon>Hypocreomycetidae</taxon>
        <taxon>Glomerellales</taxon>
        <taxon>Glomerellaceae</taxon>
        <taxon>Colletotrichum</taxon>
        <taxon>Colletotrichum gloeosporioides species complex</taxon>
    </lineage>
</organism>
<gene>
    <name evidence="2" type="ORF">CGGC5_12770</name>
</gene>
<dbReference type="GO" id="GO:0003824">
    <property type="term" value="F:catalytic activity"/>
    <property type="evidence" value="ECO:0007669"/>
    <property type="project" value="InterPro"/>
</dbReference>
<protein>
    <submittedName>
        <fullName evidence="2">Kinesin light</fullName>
    </submittedName>
</protein>
<sequence>MAPRLASKFEINADMGEGFGRWKMGPDEELMPYIDAANIACGFHAGDPSIMHKTIALCKQHGVKAGAHPGLADLLGFGRRKMEIDPKDMYCMVLYQVGALKAMLDAQGVPLAHIKPHGELFFYMQRDLAIMRAVLEACATFKVPVYGAWNAAQAEMCAELGVEFQGEVYVDIDYSPEGALLPVAKSQPATPERCYERAKRAMVTDSGADSEGTEFSFGFKGKAFSSMASKRVSARDFTVGWVCALPVELAAAEGIMDEQFAEIPSPSTDNNIYSYGRIKDHNVVIVCLPAGHIGTNSAATAASLMRSKFPCLRFGLLVGIGSGVPNLDDDIDIRLGDVVISQPEGQHGGVIQYDFGKTGANGRIARIGSLNAPPQILLGALSKLCANDFLNKTQIHVHLSKISRQSDFASPGPERDTLFEATSTHVTGATCTKCRPAVEREQRTTTTPVLFCGNIASGNQVMRDGPTRDKYSRDLGGVLCFEMWAAGLMNSFPCIVVRGICDYADAHKNEQWRPYAAATAASFGKELLCYIPPLMPSARHASENPLQRPHFLVPFGRNENFVGRETILMKLLKRIPPTANGDACPRTAIVGLGGIGKTQVAIEAAYRVREAHPDCSVFWVPAVSVEMFGNHYRKIGRALKLKNIEDPKADVKTLVRTALERDDINSWLLIVDNADDTGLLFNGPKLAAYIPYSRRGSILFTSRNSIIAARFDGVHALHLSETNAQEAARLLHTDLSESQIDNGRSTTQLLEKLTYLPLALKQASAYLKANIYTSISQYLEYCEASDEEQIKLLGEDFDDQYRYESIQNPVAKTWFISFDNIARDNPLAASYLGFSCHFAERYIPPALLPPGESERQTHEAISTLMAYAFIKKRHAAGNLEIHRLVRLAMQNWLKRQGKEQQQFSETLSASYTEKGSRLLSGLSKTRGMYLQAPGPKEQDLASKDIQVSTAMSDFADTDFNAQFYVKKNDIEEAKATNQQSFQSNKQLLAPEQAVTQTVPERPAHGRKSQGETGEVPWIAQRHWH</sequence>
<dbReference type="InterPro" id="IPR027417">
    <property type="entry name" value="P-loop_NTPase"/>
</dbReference>
<proteinExistence type="predicted"/>
<dbReference type="InterPro" id="IPR035994">
    <property type="entry name" value="Nucleoside_phosphorylase_sf"/>
</dbReference>
<dbReference type="Gene3D" id="3.40.50.1580">
    <property type="entry name" value="Nucleoside phosphorylase domain"/>
    <property type="match status" value="1"/>
</dbReference>
<evidence type="ECO:0000256" key="1">
    <source>
        <dbReference type="SAM" id="MobiDB-lite"/>
    </source>
</evidence>
<dbReference type="Gene3D" id="3.40.50.300">
    <property type="entry name" value="P-loop containing nucleotide triphosphate hydrolases"/>
    <property type="match status" value="1"/>
</dbReference>
<dbReference type="HOGENOM" id="CLU_000288_125_3_1"/>
<dbReference type="EMBL" id="KB021068">
    <property type="protein sequence ID" value="ELA26224.1"/>
    <property type="molecule type" value="Genomic_DNA"/>
</dbReference>
<dbReference type="InterPro" id="IPR005501">
    <property type="entry name" value="LamB/YcsF/PxpA-like"/>
</dbReference>
<dbReference type="Pfam" id="PF03746">
    <property type="entry name" value="LamB_YcsF"/>
    <property type="match status" value="1"/>
</dbReference>
<dbReference type="SUPFAM" id="SSF53167">
    <property type="entry name" value="Purine and uridine phosphorylases"/>
    <property type="match status" value="1"/>
</dbReference>
<feature type="region of interest" description="Disordered" evidence="1">
    <location>
        <begin position="991"/>
        <end position="1024"/>
    </location>
</feature>
<dbReference type="GO" id="GO:0009116">
    <property type="term" value="P:nucleoside metabolic process"/>
    <property type="evidence" value="ECO:0007669"/>
    <property type="project" value="InterPro"/>
</dbReference>
<dbReference type="InterPro" id="IPR053137">
    <property type="entry name" value="NLR-like"/>
</dbReference>